<evidence type="ECO:0000313" key="3">
    <source>
        <dbReference type="Proteomes" id="UP000824890"/>
    </source>
</evidence>
<evidence type="ECO:0000313" key="2">
    <source>
        <dbReference type="EMBL" id="KAH0922797.1"/>
    </source>
</evidence>
<dbReference type="Proteomes" id="UP000824890">
    <property type="component" value="Unassembled WGS sequence"/>
</dbReference>
<sequence length="188" mass="21506">MDGHLFFLNATSATHFYSDHQCEASAKYLRDKSSSSTPTKFGALKKIESVISELNGFVLNSSPQICVTPVYTTYFYYMCQQGSDVSESAMFVCFDGEMNKLTNVSAAAVVVQWKIHRTFPSHNACEILWFNFSSKHKSFTIARIFELDQRLRLPNFEQHGGDDNPGDDMGRSWSSFHIQIKLTFRKWQ</sequence>
<comment type="caution">
    <text evidence="1">The sequence shown here is derived from an EMBL/GenBank/DDBJ whole genome shotgun (WGS) entry which is preliminary data.</text>
</comment>
<name>A0ABQ7XGE8_BRANA</name>
<dbReference type="EMBL" id="JAGKQM010000195">
    <property type="protein sequence ID" value="KAH0854956.1"/>
    <property type="molecule type" value="Genomic_DNA"/>
</dbReference>
<keyword evidence="3" id="KW-1185">Reference proteome</keyword>
<dbReference type="EMBL" id="JAGKQM010000006">
    <property type="protein sequence ID" value="KAH0922797.1"/>
    <property type="molecule type" value="Genomic_DNA"/>
</dbReference>
<organism evidence="1 3">
    <name type="scientific">Brassica napus</name>
    <name type="common">Rape</name>
    <dbReference type="NCBI Taxonomy" id="3708"/>
    <lineage>
        <taxon>Eukaryota</taxon>
        <taxon>Viridiplantae</taxon>
        <taxon>Streptophyta</taxon>
        <taxon>Embryophyta</taxon>
        <taxon>Tracheophyta</taxon>
        <taxon>Spermatophyta</taxon>
        <taxon>Magnoliopsida</taxon>
        <taxon>eudicotyledons</taxon>
        <taxon>Gunneridae</taxon>
        <taxon>Pentapetalae</taxon>
        <taxon>rosids</taxon>
        <taxon>malvids</taxon>
        <taxon>Brassicales</taxon>
        <taxon>Brassicaceae</taxon>
        <taxon>Brassiceae</taxon>
        <taxon>Brassica</taxon>
    </lineage>
</organism>
<protein>
    <submittedName>
        <fullName evidence="1">Uncharacterized protein</fullName>
    </submittedName>
</protein>
<proteinExistence type="predicted"/>
<accession>A0ABQ7XGE8</accession>
<gene>
    <name evidence="2" type="ORF">HID58_022815</name>
    <name evidence="1" type="ORF">HID58_024486</name>
</gene>
<evidence type="ECO:0000313" key="1">
    <source>
        <dbReference type="EMBL" id="KAH0854956.1"/>
    </source>
</evidence>
<reference evidence="1 3" key="1">
    <citation type="submission" date="2021-05" db="EMBL/GenBank/DDBJ databases">
        <title>Genome Assembly of Synthetic Allotetraploid Brassica napus Reveals Homoeologous Exchanges between Subgenomes.</title>
        <authorList>
            <person name="Davis J.T."/>
        </authorList>
    </citation>
    <scope>NUCLEOTIDE SEQUENCE [LARGE SCALE GENOMIC DNA]</scope>
    <source>
        <strain evidence="3">cv. Da-Ae</strain>
        <tissue evidence="1">Seedling</tissue>
    </source>
</reference>